<dbReference type="PANTHER" id="PTHR33711">
    <property type="entry name" value="DIOXYGENASE, PUTATIVE (AFU_ORTHOLOGUE AFUA_2G02910)-RELATED"/>
    <property type="match status" value="1"/>
</dbReference>
<gene>
    <name evidence="5" type="primary">pcaG</name>
    <name evidence="5" type="ORF">PsAD2_00171</name>
</gene>
<dbReference type="SUPFAM" id="SSF49482">
    <property type="entry name" value="Aromatic compound dioxygenase"/>
    <property type="match status" value="1"/>
</dbReference>
<dbReference type="InterPro" id="IPR015889">
    <property type="entry name" value="Intradiol_dOase_core"/>
</dbReference>
<dbReference type="InterPro" id="IPR050770">
    <property type="entry name" value="Intradiol_RC_Dioxygenase"/>
</dbReference>
<keyword evidence="2 5" id="KW-0223">Dioxygenase</keyword>
<proteinExistence type="inferred from homology"/>
<protein>
    <submittedName>
        <fullName evidence="5">Protocatechuate 3,4-dioxygenase alpha chain</fullName>
        <ecNumber evidence="5">1.13.11.3</ecNumber>
    </submittedName>
</protein>
<dbReference type="Gene3D" id="2.60.130.10">
    <property type="entry name" value="Aromatic compound dioxygenase"/>
    <property type="match status" value="1"/>
</dbReference>
<dbReference type="OrthoDB" id="9805815at2"/>
<dbReference type="Pfam" id="PF00775">
    <property type="entry name" value="Dioxygenase_C"/>
    <property type="match status" value="1"/>
</dbReference>
<dbReference type="PATRIC" id="fig|989403.3.peg.181"/>
<evidence type="ECO:0000256" key="3">
    <source>
        <dbReference type="ARBA" id="ARBA00023002"/>
    </source>
</evidence>
<dbReference type="PROSITE" id="PS00083">
    <property type="entry name" value="INTRADIOL_DIOXYGENAS"/>
    <property type="match status" value="1"/>
</dbReference>
<dbReference type="STRING" id="989403.SAMN05421798_10328"/>
<feature type="domain" description="Intradiol ring-cleavage dioxygenases" evidence="4">
    <location>
        <begin position="52"/>
        <end position="80"/>
    </location>
</feature>
<organism evidence="5 6">
    <name type="scientific">Pseudovibrio axinellae</name>
    <dbReference type="NCBI Taxonomy" id="989403"/>
    <lineage>
        <taxon>Bacteria</taxon>
        <taxon>Pseudomonadati</taxon>
        <taxon>Pseudomonadota</taxon>
        <taxon>Alphaproteobacteria</taxon>
        <taxon>Hyphomicrobiales</taxon>
        <taxon>Stappiaceae</taxon>
        <taxon>Pseudovibrio</taxon>
    </lineage>
</organism>
<evidence type="ECO:0000256" key="1">
    <source>
        <dbReference type="ARBA" id="ARBA00007825"/>
    </source>
</evidence>
<comment type="similarity">
    <text evidence="1">Belongs to the intradiol ring-cleavage dioxygenase family.</text>
</comment>
<dbReference type="RefSeq" id="WP_068000706.1">
    <property type="nucleotide sequence ID" value="NZ_FOFM01000003.1"/>
</dbReference>
<dbReference type="AlphaFoldDB" id="A0A166BD68"/>
<evidence type="ECO:0000313" key="5">
    <source>
        <dbReference type="EMBL" id="KZL22145.1"/>
    </source>
</evidence>
<dbReference type="GO" id="GO:0018578">
    <property type="term" value="F:protocatechuate 3,4-dioxygenase activity"/>
    <property type="evidence" value="ECO:0007669"/>
    <property type="project" value="UniProtKB-EC"/>
</dbReference>
<keyword evidence="3 5" id="KW-0560">Oxidoreductase</keyword>
<dbReference type="InterPro" id="IPR000627">
    <property type="entry name" value="Intradiol_dOase_C"/>
</dbReference>
<dbReference type="Proteomes" id="UP000076577">
    <property type="component" value="Unassembled WGS sequence"/>
</dbReference>
<sequence length="201" mass="22438">MSANDKQNMLFPTNEDTVGPYFPIYFRDERLEDLTSIHPGLIVAPEGKHIILRGRVLDRHGDLANGVVMEFWQANAKGVYRTPAHADNPDLDPWFNGYGRLRSKAGEYSFRTIFPGSSKGRAPNITLTIFSDGINRVVTQVFFEDAEGNDTDSLLSSLSEEDKPKLIARHDGRTADGAEVYLLDIIMAGDQETPFFDDLVS</sequence>
<reference evidence="5 6" key="1">
    <citation type="journal article" date="2016" name="Front. Microbiol.">
        <title>Comparative Genomic Analysis Reveals a Diverse Repertoire of Genes Involved in Prokaryote-Eukaryote Interactions within the Pseudovibrio Genus.</title>
        <authorList>
            <person name="Romano S."/>
            <person name="Fernandez-Guerra A."/>
            <person name="Reen F.J."/>
            <person name="Glockner F.O."/>
            <person name="Crowley S.P."/>
            <person name="O'Sullivan O."/>
            <person name="Cotter P.D."/>
            <person name="Adams C."/>
            <person name="Dobson A.D."/>
            <person name="O'Gara F."/>
        </authorList>
    </citation>
    <scope>NUCLEOTIDE SEQUENCE [LARGE SCALE GENOMIC DNA]</scope>
    <source>
        <strain evidence="5 6">Ad2</strain>
    </source>
</reference>
<evidence type="ECO:0000256" key="2">
    <source>
        <dbReference type="ARBA" id="ARBA00022964"/>
    </source>
</evidence>
<dbReference type="EC" id="1.13.11.3" evidence="5"/>
<name>A0A166BD68_9HYPH</name>
<dbReference type="EMBL" id="LMCB01000001">
    <property type="protein sequence ID" value="KZL22145.1"/>
    <property type="molecule type" value="Genomic_DNA"/>
</dbReference>
<dbReference type="PANTHER" id="PTHR33711:SF10">
    <property type="entry name" value="INTRADIOL RING-CLEAVAGE DIOXYGENASES DOMAIN-CONTAINING PROTEIN"/>
    <property type="match status" value="1"/>
</dbReference>
<evidence type="ECO:0000259" key="4">
    <source>
        <dbReference type="PROSITE" id="PS00083"/>
    </source>
</evidence>
<accession>A0A166BD68</accession>
<dbReference type="GO" id="GO:0008199">
    <property type="term" value="F:ferric iron binding"/>
    <property type="evidence" value="ECO:0007669"/>
    <property type="project" value="InterPro"/>
</dbReference>
<keyword evidence="6" id="KW-1185">Reference proteome</keyword>
<evidence type="ECO:0000313" key="6">
    <source>
        <dbReference type="Proteomes" id="UP000076577"/>
    </source>
</evidence>
<comment type="caution">
    <text evidence="5">The sequence shown here is derived from an EMBL/GenBank/DDBJ whole genome shotgun (WGS) entry which is preliminary data.</text>
</comment>